<reference evidence="1 2" key="1">
    <citation type="journal article" date="2018" name="Nat. Genet.">
        <title>The Rosa genome provides new insights in the design of modern roses.</title>
        <authorList>
            <person name="Bendahmane M."/>
        </authorList>
    </citation>
    <scope>NUCLEOTIDE SEQUENCE [LARGE SCALE GENOMIC DNA]</scope>
    <source>
        <strain evidence="2">cv. Old Blush</strain>
    </source>
</reference>
<geneLocation type="mitochondrion" evidence="1"/>
<dbReference type="Gramene" id="PRQ15631">
    <property type="protein sequence ID" value="PRQ15631"/>
    <property type="gene ID" value="RchiOBHm_MTg0498671"/>
</dbReference>
<gene>
    <name evidence="1" type="ORF">RchiOBHm_MTg0498671</name>
</gene>
<dbReference type="Proteomes" id="UP000238479">
    <property type="component" value="Mitochondrion MT"/>
</dbReference>
<accession>A0A2P6P126</accession>
<organism evidence="1 2">
    <name type="scientific">Rosa chinensis</name>
    <name type="common">China rose</name>
    <dbReference type="NCBI Taxonomy" id="74649"/>
    <lineage>
        <taxon>Eukaryota</taxon>
        <taxon>Viridiplantae</taxon>
        <taxon>Streptophyta</taxon>
        <taxon>Embryophyta</taxon>
        <taxon>Tracheophyta</taxon>
        <taxon>Spermatophyta</taxon>
        <taxon>Magnoliopsida</taxon>
        <taxon>eudicotyledons</taxon>
        <taxon>Gunneridae</taxon>
        <taxon>Pentapetalae</taxon>
        <taxon>rosids</taxon>
        <taxon>fabids</taxon>
        <taxon>Rosales</taxon>
        <taxon>Rosaceae</taxon>
        <taxon>Rosoideae</taxon>
        <taxon>Rosoideae incertae sedis</taxon>
        <taxon>Rosa</taxon>
    </lineage>
</organism>
<protein>
    <submittedName>
        <fullName evidence="1">Uncharacterized protein</fullName>
    </submittedName>
</protein>
<dbReference type="EMBL" id="PDCK01000047">
    <property type="protein sequence ID" value="PRQ15631.1"/>
    <property type="molecule type" value="Genomic_DNA"/>
</dbReference>
<name>A0A2P6P126_ROSCH</name>
<evidence type="ECO:0000313" key="1">
    <source>
        <dbReference type="EMBL" id="PRQ15631.1"/>
    </source>
</evidence>
<evidence type="ECO:0000313" key="2">
    <source>
        <dbReference type="Proteomes" id="UP000238479"/>
    </source>
</evidence>
<keyword evidence="2" id="KW-1185">Reference proteome</keyword>
<comment type="caution">
    <text evidence="1">The sequence shown here is derived from an EMBL/GenBank/DDBJ whole genome shotgun (WGS) entry which is preliminary data.</text>
</comment>
<sequence>MGPLTSSYALCGSHEANEGKLEELTGEAARSEFFQNLEFLFTNELGKPTERFDSDFVEPVLLLPARRAVPHSRPGALRGFCF</sequence>
<proteinExistence type="predicted"/>
<dbReference type="AlphaFoldDB" id="A0A2P6P126"/>
<keyword evidence="1" id="KW-0496">Mitochondrion</keyword>